<keyword evidence="4" id="KW-0547">Nucleotide-binding</keyword>
<evidence type="ECO:0000256" key="7">
    <source>
        <dbReference type="ARBA" id="ARBA00022967"/>
    </source>
</evidence>
<comment type="subcellular location">
    <subcellularLocation>
        <location evidence="1">Membrane</location>
        <topology evidence="1">Multi-pass membrane protein</topology>
    </subcellularLocation>
</comment>
<evidence type="ECO:0000313" key="11">
    <source>
        <dbReference type="Proteomes" id="UP000186922"/>
    </source>
</evidence>
<keyword evidence="3" id="KW-0479">Metal-binding</keyword>
<comment type="caution">
    <text evidence="10">The sequence shown here is derived from an EMBL/GenBank/DDBJ whole genome shotgun (WGS) entry which is preliminary data.</text>
</comment>
<protein>
    <recommendedName>
        <fullName evidence="12">Cation-transporting P-type ATPase C-terminal domain-containing protein</fullName>
    </recommendedName>
</protein>
<gene>
    <name evidence="10" type="primary">RvY_08949-1</name>
    <name evidence="10" type="synonym">RvY_08949.1</name>
    <name evidence="10" type="ORF">RvY_08949</name>
</gene>
<dbReference type="InterPro" id="IPR023298">
    <property type="entry name" value="ATPase_P-typ_TM_dom_sf"/>
</dbReference>
<name>A0A1D1VGU5_RAMVA</name>
<dbReference type="GO" id="GO:0019829">
    <property type="term" value="F:ATPase-coupled monoatomic cation transmembrane transporter activity"/>
    <property type="evidence" value="ECO:0007669"/>
    <property type="project" value="TreeGrafter"/>
</dbReference>
<dbReference type="Proteomes" id="UP000186922">
    <property type="component" value="Unassembled WGS sequence"/>
</dbReference>
<keyword evidence="2" id="KW-0597">Phosphoprotein</keyword>
<dbReference type="STRING" id="947166.A0A1D1VGU5"/>
<evidence type="ECO:0000256" key="6">
    <source>
        <dbReference type="ARBA" id="ARBA00022842"/>
    </source>
</evidence>
<keyword evidence="11" id="KW-1185">Reference proteome</keyword>
<feature type="region of interest" description="Disordered" evidence="8">
    <location>
        <begin position="252"/>
        <end position="277"/>
    </location>
</feature>
<evidence type="ECO:0000256" key="1">
    <source>
        <dbReference type="ARBA" id="ARBA00004141"/>
    </source>
</evidence>
<evidence type="ECO:0000256" key="5">
    <source>
        <dbReference type="ARBA" id="ARBA00022840"/>
    </source>
</evidence>
<dbReference type="GO" id="GO:0046872">
    <property type="term" value="F:metal ion binding"/>
    <property type="evidence" value="ECO:0007669"/>
    <property type="project" value="UniProtKB-KW"/>
</dbReference>
<proteinExistence type="predicted"/>
<dbReference type="AlphaFoldDB" id="A0A1D1VGU5"/>
<keyword evidence="9" id="KW-0812">Transmembrane</keyword>
<keyword evidence="6" id="KW-0460">Magnesium</keyword>
<keyword evidence="7" id="KW-1278">Translocase</keyword>
<dbReference type="GO" id="GO:0140358">
    <property type="term" value="F:P-type transmembrane transporter activity"/>
    <property type="evidence" value="ECO:0007669"/>
    <property type="project" value="InterPro"/>
</dbReference>
<keyword evidence="9" id="KW-0472">Membrane</keyword>
<evidence type="ECO:0000313" key="10">
    <source>
        <dbReference type="EMBL" id="GAU97698.1"/>
    </source>
</evidence>
<dbReference type="PANTHER" id="PTHR45630:SF8">
    <property type="entry name" value="CATION-TRANSPORTING ATPASE"/>
    <property type="match status" value="1"/>
</dbReference>
<dbReference type="PANTHER" id="PTHR45630">
    <property type="entry name" value="CATION-TRANSPORTING ATPASE-RELATED"/>
    <property type="match status" value="1"/>
</dbReference>
<keyword evidence="5" id="KW-0067">ATP-binding</keyword>
<reference evidence="10 11" key="1">
    <citation type="journal article" date="2016" name="Nat. Commun.">
        <title>Extremotolerant tardigrade genome and improved radiotolerance of human cultured cells by tardigrade-unique protein.</title>
        <authorList>
            <person name="Hashimoto T."/>
            <person name="Horikawa D.D."/>
            <person name="Saito Y."/>
            <person name="Kuwahara H."/>
            <person name="Kozuka-Hata H."/>
            <person name="Shin-I T."/>
            <person name="Minakuchi Y."/>
            <person name="Ohishi K."/>
            <person name="Motoyama A."/>
            <person name="Aizu T."/>
            <person name="Enomoto A."/>
            <person name="Kondo K."/>
            <person name="Tanaka S."/>
            <person name="Hara Y."/>
            <person name="Koshikawa S."/>
            <person name="Sagara H."/>
            <person name="Miura T."/>
            <person name="Yokobori S."/>
            <person name="Miyagawa K."/>
            <person name="Suzuki Y."/>
            <person name="Kubo T."/>
            <person name="Oyama M."/>
            <person name="Kohara Y."/>
            <person name="Fujiyama A."/>
            <person name="Arakawa K."/>
            <person name="Katayama T."/>
            <person name="Toyoda A."/>
            <person name="Kunieda T."/>
        </authorList>
    </citation>
    <scope>NUCLEOTIDE SEQUENCE [LARGE SCALE GENOMIC DNA]</scope>
    <source>
        <strain evidence="10 11">YOKOZUNA-1</strain>
    </source>
</reference>
<feature type="transmembrane region" description="Helical" evidence="9">
    <location>
        <begin position="184"/>
        <end position="204"/>
    </location>
</feature>
<feature type="transmembrane region" description="Helical" evidence="9">
    <location>
        <begin position="144"/>
        <end position="164"/>
    </location>
</feature>
<dbReference type="GO" id="GO:0031902">
    <property type="term" value="C:late endosome membrane"/>
    <property type="evidence" value="ECO:0007669"/>
    <property type="project" value="TreeGrafter"/>
</dbReference>
<accession>A0A1D1VGU5</accession>
<dbReference type="OrthoDB" id="48943at2759"/>
<dbReference type="InterPro" id="IPR006544">
    <property type="entry name" value="P-type_TPase_V"/>
</dbReference>
<evidence type="ECO:0000256" key="4">
    <source>
        <dbReference type="ARBA" id="ARBA00022741"/>
    </source>
</evidence>
<evidence type="ECO:0008006" key="12">
    <source>
        <dbReference type="Google" id="ProtNLM"/>
    </source>
</evidence>
<dbReference type="GO" id="GO:0005524">
    <property type="term" value="F:ATP binding"/>
    <property type="evidence" value="ECO:0007669"/>
    <property type="project" value="UniProtKB-KW"/>
</dbReference>
<organism evidence="10 11">
    <name type="scientific">Ramazzottius varieornatus</name>
    <name type="common">Water bear</name>
    <name type="synonym">Tardigrade</name>
    <dbReference type="NCBI Taxonomy" id="947166"/>
    <lineage>
        <taxon>Eukaryota</taxon>
        <taxon>Metazoa</taxon>
        <taxon>Ecdysozoa</taxon>
        <taxon>Tardigrada</taxon>
        <taxon>Eutardigrada</taxon>
        <taxon>Parachela</taxon>
        <taxon>Hypsibioidea</taxon>
        <taxon>Ramazzottiidae</taxon>
        <taxon>Ramazzottius</taxon>
    </lineage>
</organism>
<feature type="transmembrane region" description="Helical" evidence="9">
    <location>
        <begin position="27"/>
        <end position="48"/>
    </location>
</feature>
<sequence>MLLYSIVQFIALLILYQQWTLLLDMHFLYVDMLITSIVALLMGCTRANMTLVPTRPHGSLMAPIVLISTAAHMIVVIAFQTMIILCLHRQSWYVPIRKYEGPEDHERVTSWESTVLFIAAAFQDLILAFVFSKGAPYRRPVYTNVMFLGALVGLSALTVWVFLYPPLWLSESLQVMYDPLNPRWSFRLLVLALLACNFLVAFTLEEFMFDRVWFKRVVKTVRRKKHSRSAFKMVERQISHSLMDWPPIGQTTYAKSDDSSSNATSVDSTQRPESTYL</sequence>
<dbReference type="GO" id="GO:0015203">
    <property type="term" value="F:polyamine transmembrane transporter activity"/>
    <property type="evidence" value="ECO:0007669"/>
    <property type="project" value="TreeGrafter"/>
</dbReference>
<evidence type="ECO:0000256" key="8">
    <source>
        <dbReference type="SAM" id="MobiDB-lite"/>
    </source>
</evidence>
<keyword evidence="9" id="KW-1133">Transmembrane helix</keyword>
<dbReference type="GO" id="GO:0006874">
    <property type="term" value="P:intracellular calcium ion homeostasis"/>
    <property type="evidence" value="ECO:0007669"/>
    <property type="project" value="TreeGrafter"/>
</dbReference>
<evidence type="ECO:0000256" key="2">
    <source>
        <dbReference type="ARBA" id="ARBA00022553"/>
    </source>
</evidence>
<feature type="transmembrane region" description="Helical" evidence="9">
    <location>
        <begin position="60"/>
        <end position="85"/>
    </location>
</feature>
<dbReference type="EMBL" id="BDGG01000004">
    <property type="protein sequence ID" value="GAU97698.1"/>
    <property type="molecule type" value="Genomic_DNA"/>
</dbReference>
<evidence type="ECO:0000256" key="9">
    <source>
        <dbReference type="SAM" id="Phobius"/>
    </source>
</evidence>
<evidence type="ECO:0000256" key="3">
    <source>
        <dbReference type="ARBA" id="ARBA00022723"/>
    </source>
</evidence>
<feature type="transmembrane region" description="Helical" evidence="9">
    <location>
        <begin position="114"/>
        <end position="132"/>
    </location>
</feature>
<dbReference type="SUPFAM" id="SSF81665">
    <property type="entry name" value="Calcium ATPase, transmembrane domain M"/>
    <property type="match status" value="1"/>
</dbReference>